<evidence type="ECO:0000256" key="7">
    <source>
        <dbReference type="ARBA" id="ARBA00023191"/>
    </source>
</evidence>
<evidence type="ECO:0000313" key="16">
    <source>
        <dbReference type="EMBL" id="MBT2988929.1"/>
    </source>
</evidence>
<comment type="cofactor">
    <cofactor evidence="13">
        <name>Mg(2+)</name>
        <dbReference type="ChEBI" id="CHEBI:18420"/>
    </cofactor>
</comment>
<evidence type="ECO:0000256" key="1">
    <source>
        <dbReference type="ARBA" id="ARBA00003937"/>
    </source>
</evidence>
<dbReference type="GO" id="GO:0009239">
    <property type="term" value="P:enterobactin biosynthetic process"/>
    <property type="evidence" value="ECO:0007669"/>
    <property type="project" value="UniProtKB-KW"/>
</dbReference>
<feature type="binding site" evidence="12">
    <location>
        <position position="106"/>
    </location>
    <ligand>
        <name>CoA</name>
        <dbReference type="ChEBI" id="CHEBI:57287"/>
    </ligand>
</feature>
<evidence type="ECO:0000313" key="17">
    <source>
        <dbReference type="Proteomes" id="UP000770889"/>
    </source>
</evidence>
<evidence type="ECO:0000259" key="14">
    <source>
        <dbReference type="Pfam" id="PF01648"/>
    </source>
</evidence>
<dbReference type="AlphaFoldDB" id="A0A944MA03"/>
<feature type="binding site" evidence="12">
    <location>
        <position position="40"/>
    </location>
    <ligand>
        <name>CoA</name>
        <dbReference type="ChEBI" id="CHEBI:57287"/>
    </ligand>
</feature>
<feature type="binding site" evidence="12">
    <location>
        <begin position="84"/>
        <end position="85"/>
    </location>
    <ligand>
        <name>CoA</name>
        <dbReference type="ChEBI" id="CHEBI:57287"/>
    </ligand>
</feature>
<dbReference type="InterPro" id="IPR041354">
    <property type="entry name" value="4PPT_N"/>
</dbReference>
<feature type="domain" description="4'-phosphopantetheinyl transferase N-terminal" evidence="15">
    <location>
        <begin position="28"/>
        <end position="95"/>
    </location>
</feature>
<dbReference type="SUPFAM" id="SSF56214">
    <property type="entry name" value="4'-phosphopantetheinyl transferase"/>
    <property type="match status" value="1"/>
</dbReference>
<evidence type="ECO:0000256" key="5">
    <source>
        <dbReference type="ARBA" id="ARBA00019087"/>
    </source>
</evidence>
<dbReference type="Pfam" id="PF01648">
    <property type="entry name" value="ACPS"/>
    <property type="match status" value="1"/>
</dbReference>
<feature type="binding site" evidence="12">
    <location>
        <position position="48"/>
    </location>
    <ligand>
        <name>CoA</name>
        <dbReference type="ChEBI" id="CHEBI:57287"/>
    </ligand>
</feature>
<comment type="subunit">
    <text evidence="4">EntB, EntD, EntE, and EntF form a multienzyme complex called enterobactin synthase.</text>
</comment>
<dbReference type="PRINTS" id="PR01399">
    <property type="entry name" value="ENTSNTHTASED"/>
</dbReference>
<proteinExistence type="inferred from homology"/>
<name>A0A944MA03_9GAMM</name>
<dbReference type="InterPro" id="IPR003542">
    <property type="entry name" value="Enbac_synth_compD-like"/>
</dbReference>
<protein>
    <recommendedName>
        <fullName evidence="5">Enterobactin synthase component D</fullName>
    </recommendedName>
    <alternativeName>
        <fullName evidence="8">4'-phosphopantetheinyl transferase EntD</fullName>
    </alternativeName>
    <alternativeName>
        <fullName evidence="9">Enterochelin synthase D</fullName>
    </alternativeName>
</protein>
<accession>A0A944MA03</accession>
<keyword evidence="13" id="KW-0479">Metal-binding</keyword>
<sequence length="219" mass="24556">MELSTLFPPDVVIVNATDEMWTTPLCREEEKLIEGSVAKRQSEFRAGRNAAHAALRRLDAPPGPLLRNEDRQPVWPQGFLGSISHCNDSCVAACAVAGDLVSIGVDVEPLKPLSTGVARYIDTDEESAFMARHGELPRRLIFSAKESLYKCYYPLIRRFFGFHSVSLDIDISNRQFIFTPTETCKVAFPQALEFHGRFLVWEDHLYTGCFLTAVDSVTD</sequence>
<dbReference type="GO" id="GO:0005886">
    <property type="term" value="C:plasma membrane"/>
    <property type="evidence" value="ECO:0007669"/>
    <property type="project" value="TreeGrafter"/>
</dbReference>
<keyword evidence="13" id="KW-0460">Magnesium</keyword>
<dbReference type="PANTHER" id="PTHR38096">
    <property type="entry name" value="ENTEROBACTIN SYNTHASE COMPONENT D"/>
    <property type="match status" value="1"/>
</dbReference>
<organism evidence="16 17">
    <name type="scientific">Candidatus Thiodiazotropha taylori</name>
    <dbReference type="NCBI Taxonomy" id="2792791"/>
    <lineage>
        <taxon>Bacteria</taxon>
        <taxon>Pseudomonadati</taxon>
        <taxon>Pseudomonadota</taxon>
        <taxon>Gammaproteobacteria</taxon>
        <taxon>Chromatiales</taxon>
        <taxon>Sedimenticolaceae</taxon>
        <taxon>Candidatus Thiodiazotropha</taxon>
    </lineage>
</organism>
<evidence type="ECO:0000256" key="6">
    <source>
        <dbReference type="ARBA" id="ARBA00022679"/>
    </source>
</evidence>
<feature type="binding site" evidence="12">
    <location>
        <position position="150"/>
    </location>
    <ligand>
        <name>CoA</name>
        <dbReference type="ChEBI" id="CHEBI:57287"/>
    </ligand>
</feature>
<feature type="binding site" evidence="12">
    <location>
        <position position="146"/>
    </location>
    <ligand>
        <name>CoA</name>
        <dbReference type="ChEBI" id="CHEBI:57287"/>
    </ligand>
</feature>
<feature type="domain" description="4'-phosphopantetheinyl transferase" evidence="14">
    <location>
        <begin position="102"/>
        <end position="178"/>
    </location>
</feature>
<dbReference type="GO" id="GO:0008897">
    <property type="term" value="F:holo-[acyl-carrier-protein] synthase activity"/>
    <property type="evidence" value="ECO:0007669"/>
    <property type="project" value="InterPro"/>
</dbReference>
<comment type="function">
    <text evidence="1">Involved in the biosynthesis of the siderophore enterobactin (enterochelin), which is a macrocyclic trimeric lactone of N-(2,3-dihydroxybenzoyl)-serine. The serine trilactone serves as a scaffolding for the three catechol functionalities that provide hexadentate coordination for the tightly ligated iron(2+) atoms. Plays an essential role in the assembly of the enterobactin by catalyzing the transfer of the 4'-phosphopantetheine (Ppant) moiety from coenzyme A to the apo-domains of both EntB (ArCP domain) and EntF (PCP domain) to yield their holo-forms which make them competent for the activation of 2,3-dihydroxybenzoate (DHB) and L-serine, respectively.</text>
</comment>
<dbReference type="Pfam" id="PF17837">
    <property type="entry name" value="4PPT_N"/>
    <property type="match status" value="1"/>
</dbReference>
<evidence type="ECO:0000256" key="3">
    <source>
        <dbReference type="ARBA" id="ARBA00008342"/>
    </source>
</evidence>
<evidence type="ECO:0000256" key="12">
    <source>
        <dbReference type="PIRSR" id="PIRSR603542-1"/>
    </source>
</evidence>
<evidence type="ECO:0000256" key="10">
    <source>
        <dbReference type="ARBA" id="ARBA00049176"/>
    </source>
</evidence>
<dbReference type="PANTHER" id="PTHR38096:SF1">
    <property type="entry name" value="ENTEROBACTIN SYNTHASE COMPONENT D"/>
    <property type="match status" value="1"/>
</dbReference>
<dbReference type="GO" id="GO:0009366">
    <property type="term" value="C:enterobactin synthetase complex"/>
    <property type="evidence" value="ECO:0007669"/>
    <property type="project" value="InterPro"/>
</dbReference>
<feature type="binding site" evidence="13">
    <location>
        <position position="108"/>
    </location>
    <ligand>
        <name>Mg(2+)</name>
        <dbReference type="ChEBI" id="CHEBI:18420"/>
    </ligand>
</feature>
<dbReference type="EMBL" id="JAHHGM010000006">
    <property type="protein sequence ID" value="MBT2988929.1"/>
    <property type="molecule type" value="Genomic_DNA"/>
</dbReference>
<evidence type="ECO:0000256" key="8">
    <source>
        <dbReference type="ARBA" id="ARBA00029894"/>
    </source>
</evidence>
<dbReference type="InterPro" id="IPR008278">
    <property type="entry name" value="4-PPantetheinyl_Trfase_dom"/>
</dbReference>
<evidence type="ECO:0000256" key="13">
    <source>
        <dbReference type="PIRSR" id="PIRSR603542-2"/>
    </source>
</evidence>
<dbReference type="Proteomes" id="UP000770889">
    <property type="component" value="Unassembled WGS sequence"/>
</dbReference>
<dbReference type="GO" id="GO:0000287">
    <property type="term" value="F:magnesium ion binding"/>
    <property type="evidence" value="ECO:0007669"/>
    <property type="project" value="InterPro"/>
</dbReference>
<comment type="caution">
    <text evidence="16">The sequence shown here is derived from an EMBL/GenBank/DDBJ whole genome shotgun (WGS) entry which is preliminary data.</text>
</comment>
<dbReference type="Gene3D" id="3.90.470.20">
    <property type="entry name" value="4'-phosphopantetheinyl transferase domain"/>
    <property type="match status" value="1"/>
</dbReference>
<gene>
    <name evidence="16" type="ORF">KME65_08175</name>
</gene>
<keyword evidence="6 16" id="KW-0808">Transferase</keyword>
<evidence type="ECO:0000256" key="2">
    <source>
        <dbReference type="ARBA" id="ARBA00004993"/>
    </source>
</evidence>
<dbReference type="InterPro" id="IPR037143">
    <property type="entry name" value="4-PPantetheinyl_Trfase_dom_sf"/>
</dbReference>
<evidence type="ECO:0000259" key="15">
    <source>
        <dbReference type="Pfam" id="PF17837"/>
    </source>
</evidence>
<evidence type="ECO:0000256" key="4">
    <source>
        <dbReference type="ARBA" id="ARBA00011503"/>
    </source>
</evidence>
<comment type="catalytic activity">
    <reaction evidence="10">
        <text>apo-[aryl-carrier protein] + CoA = holo-[aryl-carrier protein] + adenosine 3',5'-bisphosphate + H(+)</text>
        <dbReference type="Rhea" id="RHEA:48404"/>
        <dbReference type="Rhea" id="RHEA-COMP:15903"/>
        <dbReference type="Rhea" id="RHEA-COMP:17557"/>
        <dbReference type="ChEBI" id="CHEBI:15378"/>
        <dbReference type="ChEBI" id="CHEBI:29999"/>
        <dbReference type="ChEBI" id="CHEBI:57287"/>
        <dbReference type="ChEBI" id="CHEBI:58343"/>
        <dbReference type="ChEBI" id="CHEBI:64479"/>
    </reaction>
</comment>
<comment type="similarity">
    <text evidence="3">Belongs to the P-Pant transferase superfamily. EntD family.</text>
</comment>
<comment type="catalytic activity">
    <reaction evidence="11">
        <text>apo-[peptidyl-carrier protein] + CoA = holo-[peptidyl-carrier protein] + adenosine 3',5'-bisphosphate + H(+)</text>
        <dbReference type="Rhea" id="RHEA:46228"/>
        <dbReference type="Rhea" id="RHEA-COMP:11479"/>
        <dbReference type="Rhea" id="RHEA-COMP:11480"/>
        <dbReference type="ChEBI" id="CHEBI:15378"/>
        <dbReference type="ChEBI" id="CHEBI:29999"/>
        <dbReference type="ChEBI" id="CHEBI:57287"/>
        <dbReference type="ChEBI" id="CHEBI:58343"/>
        <dbReference type="ChEBI" id="CHEBI:64479"/>
    </reaction>
</comment>
<comment type="pathway">
    <text evidence="2">Siderophore biosynthesis; enterobactin biosynthesis.</text>
</comment>
<evidence type="ECO:0000256" key="11">
    <source>
        <dbReference type="ARBA" id="ARBA00049191"/>
    </source>
</evidence>
<keyword evidence="7" id="KW-0259">Enterobactin biosynthesis</keyword>
<feature type="binding site" evidence="13">
    <location>
        <position position="106"/>
    </location>
    <ligand>
        <name>Mg(2+)</name>
        <dbReference type="ChEBI" id="CHEBI:18420"/>
    </ligand>
</feature>
<evidence type="ECO:0000256" key="9">
    <source>
        <dbReference type="ARBA" id="ARBA00031996"/>
    </source>
</evidence>
<reference evidence="16 17" key="1">
    <citation type="submission" date="2021-05" db="EMBL/GenBank/DDBJ databases">
        <title>Genetic and Functional Diversity in Clade A Lucinid endosymbionts from the Bahamas.</title>
        <authorList>
            <person name="Giani N.M."/>
            <person name="Engel A.S."/>
            <person name="Campbell B.J."/>
        </authorList>
    </citation>
    <scope>NUCLEOTIDE SEQUENCE [LARGE SCALE GENOMIC DNA]</scope>
    <source>
        <strain evidence="16">LUC16012Gg_MoonRockCtena</strain>
    </source>
</reference>